<feature type="chain" id="PRO_5002852764" evidence="2">
    <location>
        <begin position="24"/>
        <end position="105"/>
    </location>
</feature>
<sequence>MMSFFFTNVLVLLVLCLGISVNGFVPKSVLAPQTFAARRSSTTQVYNFFGEQERDSLTRDSEPEQFFSTNTDKMSDEEKLPIAIAGVAFITIPFIAGLIALYAAK</sequence>
<keyword evidence="1" id="KW-0472">Membrane</keyword>
<dbReference type="GeneID" id="7200390"/>
<evidence type="ECO:0000256" key="2">
    <source>
        <dbReference type="SAM" id="SignalP"/>
    </source>
</evidence>
<keyword evidence="1" id="KW-1133">Transmembrane helix</keyword>
<keyword evidence="4" id="KW-1185">Reference proteome</keyword>
<feature type="transmembrane region" description="Helical" evidence="1">
    <location>
        <begin position="82"/>
        <end position="104"/>
    </location>
</feature>
<dbReference type="Proteomes" id="UP000000759">
    <property type="component" value="Chromosome 7"/>
</dbReference>
<dbReference type="OrthoDB" id="196545at2759"/>
<dbReference type="KEGG" id="pti:PHATRDRAFT_45617"/>
<feature type="signal peptide" evidence="2">
    <location>
        <begin position="1"/>
        <end position="23"/>
    </location>
</feature>
<dbReference type="RefSeq" id="XP_002179703.1">
    <property type="nucleotide sequence ID" value="XM_002179667.1"/>
</dbReference>
<evidence type="ECO:0000256" key="1">
    <source>
        <dbReference type="SAM" id="Phobius"/>
    </source>
</evidence>
<organism evidence="3 4">
    <name type="scientific">Phaeodactylum tricornutum (strain CCAP 1055/1)</name>
    <dbReference type="NCBI Taxonomy" id="556484"/>
    <lineage>
        <taxon>Eukaryota</taxon>
        <taxon>Sar</taxon>
        <taxon>Stramenopiles</taxon>
        <taxon>Ochrophyta</taxon>
        <taxon>Bacillariophyta</taxon>
        <taxon>Bacillariophyceae</taxon>
        <taxon>Bacillariophycidae</taxon>
        <taxon>Naviculales</taxon>
        <taxon>Phaeodactylaceae</taxon>
        <taxon>Phaeodactylum</taxon>
    </lineage>
</organism>
<keyword evidence="1" id="KW-0812">Transmembrane</keyword>
<evidence type="ECO:0000313" key="3">
    <source>
        <dbReference type="EMBL" id="EEC48689.1"/>
    </source>
</evidence>
<dbReference type="PaxDb" id="2850-Phatr45617"/>
<evidence type="ECO:0000313" key="4">
    <source>
        <dbReference type="Proteomes" id="UP000000759"/>
    </source>
</evidence>
<dbReference type="eggNOG" id="ENOG502SW3W">
    <property type="taxonomic scope" value="Eukaryota"/>
</dbReference>
<proteinExistence type="predicted"/>
<reference evidence="4" key="2">
    <citation type="submission" date="2008-08" db="EMBL/GenBank/DDBJ databases">
        <authorList>
            <consortium name="Diatom Consortium"/>
            <person name="Grigoriev I."/>
            <person name="Grimwood J."/>
            <person name="Kuo A."/>
            <person name="Otillar R.P."/>
            <person name="Salamov A."/>
            <person name="Detter J.C."/>
            <person name="Lindquist E."/>
            <person name="Shapiro H."/>
            <person name="Lucas S."/>
            <person name="Glavina del Rio T."/>
            <person name="Pitluck S."/>
            <person name="Rokhsar D."/>
            <person name="Bowler C."/>
        </authorList>
    </citation>
    <scope>GENOME REANNOTATION</scope>
    <source>
        <strain evidence="4">CCAP 1055/1</strain>
    </source>
</reference>
<protein>
    <submittedName>
        <fullName evidence="3">Uncharacterized protein</fullName>
    </submittedName>
</protein>
<keyword evidence="2" id="KW-0732">Signal</keyword>
<gene>
    <name evidence="3" type="ORF">PHATRDRAFT_45617</name>
</gene>
<name>B7FYA5_PHATC</name>
<reference evidence="3 4" key="1">
    <citation type="journal article" date="2008" name="Nature">
        <title>The Phaeodactylum genome reveals the evolutionary history of diatom genomes.</title>
        <authorList>
            <person name="Bowler C."/>
            <person name="Allen A.E."/>
            <person name="Badger J.H."/>
            <person name="Grimwood J."/>
            <person name="Jabbari K."/>
            <person name="Kuo A."/>
            <person name="Maheswari U."/>
            <person name="Martens C."/>
            <person name="Maumus F."/>
            <person name="Otillar R.P."/>
            <person name="Rayko E."/>
            <person name="Salamov A."/>
            <person name="Vandepoele K."/>
            <person name="Beszteri B."/>
            <person name="Gruber A."/>
            <person name="Heijde M."/>
            <person name="Katinka M."/>
            <person name="Mock T."/>
            <person name="Valentin K."/>
            <person name="Verret F."/>
            <person name="Berges J.A."/>
            <person name="Brownlee C."/>
            <person name="Cadoret J.P."/>
            <person name="Chiovitti A."/>
            <person name="Choi C.J."/>
            <person name="Coesel S."/>
            <person name="De Martino A."/>
            <person name="Detter J.C."/>
            <person name="Durkin C."/>
            <person name="Falciatore A."/>
            <person name="Fournet J."/>
            <person name="Haruta M."/>
            <person name="Huysman M.J."/>
            <person name="Jenkins B.D."/>
            <person name="Jiroutova K."/>
            <person name="Jorgensen R.E."/>
            <person name="Joubert Y."/>
            <person name="Kaplan A."/>
            <person name="Kroger N."/>
            <person name="Kroth P.G."/>
            <person name="La Roche J."/>
            <person name="Lindquist E."/>
            <person name="Lommer M."/>
            <person name="Martin-Jezequel V."/>
            <person name="Lopez P.J."/>
            <person name="Lucas S."/>
            <person name="Mangogna M."/>
            <person name="McGinnis K."/>
            <person name="Medlin L.K."/>
            <person name="Montsant A."/>
            <person name="Oudot-Le Secq M.P."/>
            <person name="Napoli C."/>
            <person name="Obornik M."/>
            <person name="Parker M.S."/>
            <person name="Petit J.L."/>
            <person name="Porcel B.M."/>
            <person name="Poulsen N."/>
            <person name="Robison M."/>
            <person name="Rychlewski L."/>
            <person name="Rynearson T.A."/>
            <person name="Schmutz J."/>
            <person name="Shapiro H."/>
            <person name="Siaut M."/>
            <person name="Stanley M."/>
            <person name="Sussman M.R."/>
            <person name="Taylor A.R."/>
            <person name="Vardi A."/>
            <person name="von Dassow P."/>
            <person name="Vyverman W."/>
            <person name="Willis A."/>
            <person name="Wyrwicz L.S."/>
            <person name="Rokhsar D.S."/>
            <person name="Weissenbach J."/>
            <person name="Armbrust E.V."/>
            <person name="Green B.R."/>
            <person name="Van de Peer Y."/>
            <person name="Grigoriev I.V."/>
        </authorList>
    </citation>
    <scope>NUCLEOTIDE SEQUENCE [LARGE SCALE GENOMIC DNA]</scope>
    <source>
        <strain evidence="3 4">CCAP 1055/1</strain>
    </source>
</reference>
<dbReference type="InParanoid" id="B7FYA5"/>
<accession>B7FYA5</accession>
<dbReference type="AlphaFoldDB" id="B7FYA5"/>
<dbReference type="HOGENOM" id="CLU_2175978_0_0_1"/>
<dbReference type="EMBL" id="CM000610">
    <property type="protein sequence ID" value="EEC48689.1"/>
    <property type="molecule type" value="Genomic_DNA"/>
</dbReference>